<sequence>MARTQNKLTALQIKKLKADPQKSIKIGDGGNLYFRVDSNGSRYWIFNYTRPYTSKRNEMSLGTYPEMSLEEARKVRDEYKVLIQRGIDPAAQRLQHKHQRKHELDHTFQVIAGKWLEKRAIEKKEDSETIRRLNHDVLPYIANLTFDQLTLEVLEDRVFQPILERKAYAVAKRLKSDLNQIFKFARKRKLITYNPIEDIELPTPPKKNHPAVTEAKDLSALVKAIWIYPEQFPRSMITTQVALKISLLIFQRPGEIRSLKKAYYYKDERCLKFVSSKTKQDHIVPLSIQAIELLESIIDLYPDSEYFFIGRDGKNYISENTMNKALERLGFAGKHTAHGSRASARTILDEVLKKRIDYIEHQLAHRVKDPNGLAYNRAKYLEERRDMMQDWADHLYELMGKPRLRPKYNLYIFKPV</sequence>
<dbReference type="CDD" id="cd00801">
    <property type="entry name" value="INT_P4_C"/>
    <property type="match status" value="1"/>
</dbReference>
<dbReference type="GO" id="GO:0006310">
    <property type="term" value="P:DNA recombination"/>
    <property type="evidence" value="ECO:0007669"/>
    <property type="project" value="UniProtKB-KW"/>
</dbReference>
<dbReference type="Pfam" id="PF13356">
    <property type="entry name" value="Arm-DNA-bind_3"/>
    <property type="match status" value="1"/>
</dbReference>
<dbReference type="InterPro" id="IPR050808">
    <property type="entry name" value="Phage_Integrase"/>
</dbReference>
<dbReference type="SUPFAM" id="SSF56349">
    <property type="entry name" value="DNA breaking-rejoining enzymes"/>
    <property type="match status" value="1"/>
</dbReference>
<feature type="domain" description="Tyr recombinase" evidence="5">
    <location>
        <begin position="207"/>
        <end position="393"/>
    </location>
</feature>
<dbReference type="Gene3D" id="1.10.150.130">
    <property type="match status" value="1"/>
</dbReference>
<proteinExistence type="inferred from homology"/>
<dbReference type="EMBL" id="LZDS01000027">
    <property type="protein sequence ID" value="OBX27961.1"/>
    <property type="molecule type" value="Genomic_DNA"/>
</dbReference>
<dbReference type="InterPro" id="IPR010998">
    <property type="entry name" value="Integrase_recombinase_N"/>
</dbReference>
<organism evidence="6 7">
    <name type="scientific">Acinetobacter gandensis</name>
    <dbReference type="NCBI Taxonomy" id="1443941"/>
    <lineage>
        <taxon>Bacteria</taxon>
        <taxon>Pseudomonadati</taxon>
        <taxon>Pseudomonadota</taxon>
        <taxon>Gammaproteobacteria</taxon>
        <taxon>Moraxellales</taxon>
        <taxon>Moraxellaceae</taxon>
        <taxon>Acinetobacter</taxon>
    </lineage>
</organism>
<gene>
    <name evidence="6" type="ORF">A9J31_07490</name>
</gene>
<dbReference type="InterPro" id="IPR053876">
    <property type="entry name" value="Phage_int_M"/>
</dbReference>
<dbReference type="InterPro" id="IPR025166">
    <property type="entry name" value="Integrase_DNA_bind_dom"/>
</dbReference>
<dbReference type="Pfam" id="PF22022">
    <property type="entry name" value="Phage_int_M"/>
    <property type="match status" value="1"/>
</dbReference>
<dbReference type="OrthoDB" id="9795573at2"/>
<dbReference type="PROSITE" id="PS51898">
    <property type="entry name" value="TYR_RECOMBINASE"/>
    <property type="match status" value="1"/>
</dbReference>
<dbReference type="STRING" id="1443941.A9J31_07490"/>
<protein>
    <submittedName>
        <fullName evidence="6">Integrase</fullName>
    </submittedName>
</protein>
<dbReference type="InterPro" id="IPR038488">
    <property type="entry name" value="Integrase_DNA-bd_sf"/>
</dbReference>
<comment type="similarity">
    <text evidence="1">Belongs to the 'phage' integrase family.</text>
</comment>
<keyword evidence="4" id="KW-0233">DNA recombination</keyword>
<accession>A0A1A7R7U4</accession>
<dbReference type="PANTHER" id="PTHR30629:SF2">
    <property type="entry name" value="PROPHAGE INTEGRASE INTS-RELATED"/>
    <property type="match status" value="1"/>
</dbReference>
<keyword evidence="3" id="KW-0238">DNA-binding</keyword>
<dbReference type="PANTHER" id="PTHR30629">
    <property type="entry name" value="PROPHAGE INTEGRASE"/>
    <property type="match status" value="1"/>
</dbReference>
<dbReference type="AlphaFoldDB" id="A0A1A7R7U4"/>
<evidence type="ECO:0000256" key="3">
    <source>
        <dbReference type="ARBA" id="ARBA00023125"/>
    </source>
</evidence>
<dbReference type="GO" id="GO:0015074">
    <property type="term" value="P:DNA integration"/>
    <property type="evidence" value="ECO:0007669"/>
    <property type="project" value="UniProtKB-KW"/>
</dbReference>
<name>A0A1A7R7U4_9GAMM</name>
<keyword evidence="7" id="KW-1185">Reference proteome</keyword>
<dbReference type="InterPro" id="IPR013762">
    <property type="entry name" value="Integrase-like_cat_sf"/>
</dbReference>
<evidence type="ECO:0000256" key="4">
    <source>
        <dbReference type="ARBA" id="ARBA00023172"/>
    </source>
</evidence>
<dbReference type="Pfam" id="PF00589">
    <property type="entry name" value="Phage_integrase"/>
    <property type="match status" value="1"/>
</dbReference>
<dbReference type="InterPro" id="IPR011010">
    <property type="entry name" value="DNA_brk_join_enz"/>
</dbReference>
<evidence type="ECO:0000313" key="7">
    <source>
        <dbReference type="Proteomes" id="UP000185753"/>
    </source>
</evidence>
<dbReference type="Proteomes" id="UP000185753">
    <property type="component" value="Unassembled WGS sequence"/>
</dbReference>
<dbReference type="Gene3D" id="1.10.443.10">
    <property type="entry name" value="Intergrase catalytic core"/>
    <property type="match status" value="1"/>
</dbReference>
<keyword evidence="2" id="KW-0229">DNA integration</keyword>
<evidence type="ECO:0000259" key="5">
    <source>
        <dbReference type="PROSITE" id="PS51898"/>
    </source>
</evidence>
<dbReference type="GO" id="GO:0003677">
    <property type="term" value="F:DNA binding"/>
    <property type="evidence" value="ECO:0007669"/>
    <property type="project" value="UniProtKB-KW"/>
</dbReference>
<reference evidence="7" key="1">
    <citation type="submission" date="2016-06" db="EMBL/GenBank/DDBJ databases">
        <authorList>
            <person name="Radolfova-Krizova L."/>
            <person name="Nemec A."/>
        </authorList>
    </citation>
    <scope>NUCLEOTIDE SEQUENCE [LARGE SCALE GENOMIC DNA]</scope>
    <source>
        <strain evidence="7">ANC 4275</strain>
    </source>
</reference>
<evidence type="ECO:0000256" key="2">
    <source>
        <dbReference type="ARBA" id="ARBA00022908"/>
    </source>
</evidence>
<dbReference type="Gene3D" id="3.30.160.390">
    <property type="entry name" value="Integrase, DNA-binding domain"/>
    <property type="match status" value="1"/>
</dbReference>
<dbReference type="InterPro" id="IPR002104">
    <property type="entry name" value="Integrase_catalytic"/>
</dbReference>
<comment type="caution">
    <text evidence="6">The sequence shown here is derived from an EMBL/GenBank/DDBJ whole genome shotgun (WGS) entry which is preliminary data.</text>
</comment>
<evidence type="ECO:0000313" key="6">
    <source>
        <dbReference type="EMBL" id="OBX27961.1"/>
    </source>
</evidence>
<evidence type="ECO:0000256" key="1">
    <source>
        <dbReference type="ARBA" id="ARBA00008857"/>
    </source>
</evidence>